<evidence type="ECO:0000256" key="5">
    <source>
        <dbReference type="ARBA" id="ARBA00022553"/>
    </source>
</evidence>
<feature type="transmembrane region" description="Helical" evidence="21">
    <location>
        <begin position="455"/>
        <end position="476"/>
    </location>
</feature>
<dbReference type="InterPro" id="IPR036866">
    <property type="entry name" value="RibonucZ/Hydroxyglut_hydro"/>
</dbReference>
<keyword evidence="15 21" id="KW-0472">Membrane</keyword>
<dbReference type="SMART" id="SM01027">
    <property type="entry name" value="Beta-Casp"/>
    <property type="match status" value="1"/>
</dbReference>
<feature type="binding site" evidence="20">
    <location>
        <position position="539"/>
    </location>
    <ligand>
        <name>ATP</name>
        <dbReference type="ChEBI" id="CHEBI:30616"/>
    </ligand>
</feature>
<dbReference type="Gene3D" id="1.10.510.10">
    <property type="entry name" value="Transferase(Phosphotransferase) domain 1"/>
    <property type="match status" value="1"/>
</dbReference>
<keyword evidence="16" id="KW-0675">Receptor</keyword>
<dbReference type="Gene3D" id="3.30.200.20">
    <property type="entry name" value="Phosphorylase Kinase, domain 1"/>
    <property type="match status" value="1"/>
</dbReference>
<keyword evidence="4" id="KW-0723">Serine/threonine-protein kinase</keyword>
<dbReference type="SUPFAM" id="SSF56281">
    <property type="entry name" value="Metallo-hydrolase/oxidoreductase"/>
    <property type="match status" value="1"/>
</dbReference>
<name>A0A498JEF5_MALDO</name>
<dbReference type="Gene3D" id="3.40.50.10890">
    <property type="match status" value="2"/>
</dbReference>
<keyword evidence="5" id="KW-0597">Phosphoprotein</keyword>
<evidence type="ECO:0000256" key="7">
    <source>
        <dbReference type="ARBA" id="ARBA00022679"/>
    </source>
</evidence>
<dbReference type="PROSITE" id="PS00108">
    <property type="entry name" value="PROTEIN_KINASE_ST"/>
    <property type="match status" value="1"/>
</dbReference>
<dbReference type="GO" id="GO:0005886">
    <property type="term" value="C:plasma membrane"/>
    <property type="evidence" value="ECO:0007669"/>
    <property type="project" value="UniProtKB-SubCell"/>
</dbReference>
<evidence type="ECO:0000256" key="12">
    <source>
        <dbReference type="ARBA" id="ARBA00022777"/>
    </source>
</evidence>
<dbReference type="Gene3D" id="3.80.10.10">
    <property type="entry name" value="Ribonuclease Inhibitor"/>
    <property type="match status" value="3"/>
</dbReference>
<dbReference type="STRING" id="3750.A0A498JEF5"/>
<evidence type="ECO:0000256" key="15">
    <source>
        <dbReference type="ARBA" id="ARBA00023136"/>
    </source>
</evidence>
<dbReference type="Proteomes" id="UP000290289">
    <property type="component" value="Chromosome 7"/>
</dbReference>
<keyword evidence="14 21" id="KW-1133">Transmembrane helix</keyword>
<evidence type="ECO:0000256" key="8">
    <source>
        <dbReference type="ARBA" id="ARBA00022692"/>
    </source>
</evidence>
<dbReference type="Pfam" id="PF13855">
    <property type="entry name" value="LRR_8"/>
    <property type="match status" value="2"/>
</dbReference>
<dbReference type="EMBL" id="RDQH01000333">
    <property type="protein sequence ID" value="RXH93900.1"/>
    <property type="molecule type" value="Genomic_DNA"/>
</dbReference>
<dbReference type="SMART" id="SM00220">
    <property type="entry name" value="S_TKc"/>
    <property type="match status" value="1"/>
</dbReference>
<evidence type="ECO:0000256" key="6">
    <source>
        <dbReference type="ARBA" id="ARBA00022614"/>
    </source>
</evidence>
<comment type="caution">
    <text evidence="23">The sequence shown here is derived from an EMBL/GenBank/DDBJ whole genome shotgun (WGS) entry which is preliminary data.</text>
</comment>
<dbReference type="Pfam" id="PF07714">
    <property type="entry name" value="PK_Tyr_Ser-Thr"/>
    <property type="match status" value="1"/>
</dbReference>
<dbReference type="PROSITE" id="PS50011">
    <property type="entry name" value="PROTEIN_KINASE_DOM"/>
    <property type="match status" value="1"/>
</dbReference>
<dbReference type="InterPro" id="IPR022712">
    <property type="entry name" value="Beta_Casp"/>
</dbReference>
<keyword evidence="13 20" id="KW-0067">ATP-binding</keyword>
<keyword evidence="8 21" id="KW-0812">Transmembrane</keyword>
<dbReference type="PANTHER" id="PTHR27008">
    <property type="entry name" value="OS04G0122200 PROTEIN"/>
    <property type="match status" value="1"/>
</dbReference>
<feature type="transmembrane region" description="Helical" evidence="21">
    <location>
        <begin position="826"/>
        <end position="846"/>
    </location>
</feature>
<dbReference type="InterPro" id="IPR003591">
    <property type="entry name" value="Leu-rich_rpt_typical-subtyp"/>
</dbReference>
<keyword evidence="11 20" id="KW-0547">Nucleotide-binding</keyword>
<dbReference type="InterPro" id="IPR008271">
    <property type="entry name" value="Ser/Thr_kinase_AS"/>
</dbReference>
<evidence type="ECO:0000256" key="10">
    <source>
        <dbReference type="ARBA" id="ARBA00022737"/>
    </source>
</evidence>
<evidence type="ECO:0000256" key="9">
    <source>
        <dbReference type="ARBA" id="ARBA00022729"/>
    </source>
</evidence>
<evidence type="ECO:0000256" key="21">
    <source>
        <dbReference type="SAM" id="Phobius"/>
    </source>
</evidence>
<evidence type="ECO:0000256" key="1">
    <source>
        <dbReference type="ARBA" id="ARBA00004162"/>
    </source>
</evidence>
<evidence type="ECO:0000256" key="16">
    <source>
        <dbReference type="ARBA" id="ARBA00023170"/>
    </source>
</evidence>
<keyword evidence="3" id="KW-1003">Cell membrane</keyword>
<comment type="catalytic activity">
    <reaction evidence="18">
        <text>L-threonyl-[protein] + ATP = O-phospho-L-threonyl-[protein] + ADP + H(+)</text>
        <dbReference type="Rhea" id="RHEA:46608"/>
        <dbReference type="Rhea" id="RHEA-COMP:11060"/>
        <dbReference type="Rhea" id="RHEA-COMP:11605"/>
        <dbReference type="ChEBI" id="CHEBI:15378"/>
        <dbReference type="ChEBI" id="CHEBI:30013"/>
        <dbReference type="ChEBI" id="CHEBI:30616"/>
        <dbReference type="ChEBI" id="CHEBI:61977"/>
        <dbReference type="ChEBI" id="CHEBI:456216"/>
        <dbReference type="EC" id="2.7.11.1"/>
    </reaction>
</comment>
<keyword evidence="9" id="KW-0732">Signal</keyword>
<comment type="catalytic activity">
    <reaction evidence="19">
        <text>L-seryl-[protein] + ATP = O-phospho-L-seryl-[protein] + ADP + H(+)</text>
        <dbReference type="Rhea" id="RHEA:17989"/>
        <dbReference type="Rhea" id="RHEA-COMP:9863"/>
        <dbReference type="Rhea" id="RHEA-COMP:11604"/>
        <dbReference type="ChEBI" id="CHEBI:15378"/>
        <dbReference type="ChEBI" id="CHEBI:29999"/>
        <dbReference type="ChEBI" id="CHEBI:30616"/>
        <dbReference type="ChEBI" id="CHEBI:83421"/>
        <dbReference type="ChEBI" id="CHEBI:456216"/>
        <dbReference type="EC" id="2.7.11.1"/>
    </reaction>
</comment>
<dbReference type="SUPFAM" id="SSF56112">
    <property type="entry name" value="Protein kinase-like (PK-like)"/>
    <property type="match status" value="1"/>
</dbReference>
<dbReference type="InterPro" id="IPR032675">
    <property type="entry name" value="LRR_dom_sf"/>
</dbReference>
<evidence type="ECO:0000256" key="18">
    <source>
        <dbReference type="ARBA" id="ARBA00047899"/>
    </source>
</evidence>
<dbReference type="InterPro" id="IPR000719">
    <property type="entry name" value="Prot_kinase_dom"/>
</dbReference>
<keyword evidence="7" id="KW-0808">Transferase</keyword>
<evidence type="ECO:0000256" key="2">
    <source>
        <dbReference type="ARBA" id="ARBA00012513"/>
    </source>
</evidence>
<dbReference type="InterPro" id="IPR011009">
    <property type="entry name" value="Kinase-like_dom_sf"/>
</dbReference>
<dbReference type="GO" id="GO:0004674">
    <property type="term" value="F:protein serine/threonine kinase activity"/>
    <property type="evidence" value="ECO:0007669"/>
    <property type="project" value="UniProtKB-KW"/>
</dbReference>
<dbReference type="Pfam" id="PF00560">
    <property type="entry name" value="LRR_1"/>
    <property type="match status" value="4"/>
</dbReference>
<dbReference type="InterPro" id="IPR001611">
    <property type="entry name" value="Leu-rich_rpt"/>
</dbReference>
<sequence length="1503" mass="165574">MLEKQRGGCTIPYEIGDLQSLQYLLLDLNNLNGPVPSTIFNMSKMTVLSLVGNQLSGSLPADIGLGIPNLQKIYLGINKLSGVIPNFISNASKLNVVDITDNSFSGFIPNKLCALAKLEYLGLYQNNLKVDTSTPEVNIFSCLGNLRNLQVLILGRNPLNAPLPISFQNYSASLQKISLSECKLKGSIPNDFGNLSSLISITLAGNQLSGLIPTSIERLGSLQGLFLLYNKLQGHIPDELCQLNKLAVLDLSQNQPSGFIPSCLGNLSANLRILSLASNLLTSTLPSTLWELEQVWFLNLSSNLLNGSLSQDIGKLKIASSVDLSSNNLFGVIPSSVGDLLDLTNLSLADNNCEGPIPSSFGKLKGLILLDLSNNSLSEAIPRSLETLLNLKYLNFSFNQLGGEIPEGGPFKNFSALSFVSNKALCGAARLHVPPCKNNTLQPNSRKASSSNLKYIIPAIIIVTIFLVAFVSIFILHRKKEIEDATEATVLPQSLWRRVSHLELLRATNGFNDSNLLGSGGFGSVYKGTLSDGIDIAVKIFDLQLEGAFKSFERECETLSNIRNRNLIKIISCCSQLDFKALVLNYMPNGSLEKWLYSHNSSFNILNRLNIMVDVALVVEYLHHGYSVPIVHCDLKPSNILLDDDMAAHVADFGIAKLLGFGDSMTQTMTLATVGYMAPEYGMDGIVSTQGDVYSFGIVVMETFTKMKATNEMFVDEMNLKQWVANSLSSEAIAEVVDANLFVTQGEDPDFATKIDCSSSIMRLALACCAELPDERINMQEAAATLKKTKIKFLQDAARIPRGNVNQNENEMVVILIIPLLMLRAAMYDLMTVYACYLAIILGLRVHSYFLTCLSKGGGYHLPPCHILNICGFTILLDCPLDLSALTIFSPIPSSSEASYLDKESPNSLNCSDLLDLEEPLFRKRQKVEKSLDADDLICAVPWYKTVNNLHLWNTSFIDAVLISSPMGMLGLPFITQMKGFSAKIYVTEATARLGQLMMEDLVSMHMEIRQLFGPEESSFPQWMKWEVLKLLPSSLRRLVLGKDGGELGGWMPLYSAADVKDCMQKFLRVKYAEETCYNSTLILKAFSSGLEIGSCNWTIKSPKGSVGFISSSIFDSAHAMNFDYHDLQGNDMMIYSDFSFLDAAEHVESDFDNASDCQELAKSLLNIDDSLEERDKLTFICSCVIDSVKAGGSVLIPISRLGIILQLLEQISSSLDVLNLKVPMYIISSVAEELLAFTNIVPEWLCKERQEKEPCIVFSPHWNLRLGPAVHLLRRWCGDQNSLLILESGPDVELSLLPFKPMEMKVLQCSFLSGIRLQKVEALLKILEPKVVLLPEDLKPNSSSITNSFSTFHYRVNETLRIPSLKDNSELEMATDLATQFKWRNLKQGNMKMTRLNGEFFVDHGRQRVLSGNLESSESRPLVHWGSPSLEKLLLVLSTRGIKATLGEAPSGSESRSASLVHVHHPNQALVEVRETITVISTADESLASIIFEAIGSVLDGI</sequence>
<feature type="domain" description="Protein kinase" evidence="22">
    <location>
        <begin position="511"/>
        <end position="794"/>
    </location>
</feature>
<organism evidence="23 24">
    <name type="scientific">Malus domestica</name>
    <name type="common">Apple</name>
    <name type="synonym">Pyrus malus</name>
    <dbReference type="NCBI Taxonomy" id="3750"/>
    <lineage>
        <taxon>Eukaryota</taxon>
        <taxon>Viridiplantae</taxon>
        <taxon>Streptophyta</taxon>
        <taxon>Embryophyta</taxon>
        <taxon>Tracheophyta</taxon>
        <taxon>Spermatophyta</taxon>
        <taxon>Magnoliopsida</taxon>
        <taxon>eudicotyledons</taxon>
        <taxon>Gunneridae</taxon>
        <taxon>Pentapetalae</taxon>
        <taxon>rosids</taxon>
        <taxon>fabids</taxon>
        <taxon>Rosales</taxon>
        <taxon>Rosaceae</taxon>
        <taxon>Amygdaloideae</taxon>
        <taxon>Maleae</taxon>
        <taxon>Malus</taxon>
    </lineage>
</organism>
<dbReference type="FunFam" id="3.30.200.20:FF:000661">
    <property type="entry name" value="Serine-threonine protein kinase plant-type"/>
    <property type="match status" value="1"/>
</dbReference>
<dbReference type="InterPro" id="IPR001245">
    <property type="entry name" value="Ser-Thr/Tyr_kinase_cat_dom"/>
</dbReference>
<evidence type="ECO:0000313" key="23">
    <source>
        <dbReference type="EMBL" id="RXH93900.1"/>
    </source>
</evidence>
<evidence type="ECO:0000256" key="17">
    <source>
        <dbReference type="ARBA" id="ARBA00023180"/>
    </source>
</evidence>
<comment type="subcellular location">
    <subcellularLocation>
        <location evidence="1">Cell membrane</location>
        <topology evidence="1">Single-pass membrane protein</topology>
    </subcellularLocation>
</comment>
<dbReference type="SUPFAM" id="SSF52058">
    <property type="entry name" value="L domain-like"/>
    <property type="match status" value="2"/>
</dbReference>
<reference evidence="23 24" key="1">
    <citation type="submission" date="2018-10" db="EMBL/GenBank/DDBJ databases">
        <title>A high-quality apple genome assembly.</title>
        <authorList>
            <person name="Hu J."/>
        </authorList>
    </citation>
    <scope>NUCLEOTIDE SEQUENCE [LARGE SCALE GENOMIC DNA]</scope>
    <source>
        <strain evidence="24">cv. HFTH1</strain>
        <tissue evidence="23">Young leaf</tissue>
    </source>
</reference>
<proteinExistence type="predicted"/>
<keyword evidence="10" id="KW-0677">Repeat</keyword>
<dbReference type="InterPro" id="IPR051809">
    <property type="entry name" value="Plant_receptor-like_S/T_kinase"/>
</dbReference>
<dbReference type="InterPro" id="IPR017441">
    <property type="entry name" value="Protein_kinase_ATP_BS"/>
</dbReference>
<dbReference type="EC" id="2.7.11.1" evidence="2"/>
<dbReference type="SMART" id="SM00369">
    <property type="entry name" value="LRR_TYP"/>
    <property type="match status" value="8"/>
</dbReference>
<evidence type="ECO:0000256" key="11">
    <source>
        <dbReference type="ARBA" id="ARBA00022741"/>
    </source>
</evidence>
<evidence type="ECO:0000256" key="13">
    <source>
        <dbReference type="ARBA" id="ARBA00022840"/>
    </source>
</evidence>
<evidence type="ECO:0000313" key="24">
    <source>
        <dbReference type="Proteomes" id="UP000290289"/>
    </source>
</evidence>
<evidence type="ECO:0000259" key="22">
    <source>
        <dbReference type="PROSITE" id="PS50011"/>
    </source>
</evidence>
<dbReference type="FunFam" id="3.80.10.10:FF:000095">
    <property type="entry name" value="LRR receptor-like serine/threonine-protein kinase GSO1"/>
    <property type="match status" value="1"/>
</dbReference>
<dbReference type="Gene3D" id="3.60.15.10">
    <property type="entry name" value="Ribonuclease Z/Hydroxyacylglutathione hydrolase-like"/>
    <property type="match status" value="1"/>
</dbReference>
<keyword evidence="6" id="KW-0433">Leucine-rich repeat</keyword>
<dbReference type="PANTHER" id="PTHR27008:SF585">
    <property type="entry name" value="PROTEIN KINASE DOMAIN-CONTAINING PROTEIN"/>
    <property type="match status" value="1"/>
</dbReference>
<evidence type="ECO:0000256" key="19">
    <source>
        <dbReference type="ARBA" id="ARBA00048679"/>
    </source>
</evidence>
<gene>
    <name evidence="23" type="ORF">DVH24_015967</name>
</gene>
<keyword evidence="24" id="KW-1185">Reference proteome</keyword>
<dbReference type="FunFam" id="1.10.510.10:FF:000358">
    <property type="entry name" value="Putative leucine-rich repeat receptor-like serine/threonine-protein kinase"/>
    <property type="match status" value="1"/>
</dbReference>
<evidence type="ECO:0000256" key="20">
    <source>
        <dbReference type="PROSITE-ProRule" id="PRU10141"/>
    </source>
</evidence>
<evidence type="ECO:0000256" key="14">
    <source>
        <dbReference type="ARBA" id="ARBA00022989"/>
    </source>
</evidence>
<keyword evidence="12" id="KW-0418">Kinase</keyword>
<dbReference type="GO" id="GO:0005524">
    <property type="term" value="F:ATP binding"/>
    <property type="evidence" value="ECO:0007669"/>
    <property type="project" value="UniProtKB-UniRule"/>
</dbReference>
<dbReference type="PROSITE" id="PS00107">
    <property type="entry name" value="PROTEIN_KINASE_ATP"/>
    <property type="match status" value="1"/>
</dbReference>
<protein>
    <recommendedName>
        <fullName evidence="2">non-specific serine/threonine protein kinase</fullName>
        <ecNumber evidence="2">2.7.11.1</ecNumber>
    </recommendedName>
</protein>
<evidence type="ECO:0000256" key="3">
    <source>
        <dbReference type="ARBA" id="ARBA00022475"/>
    </source>
</evidence>
<evidence type="ECO:0000256" key="4">
    <source>
        <dbReference type="ARBA" id="ARBA00022527"/>
    </source>
</evidence>
<accession>A0A498JEF5</accession>
<keyword evidence="17" id="KW-0325">Glycoprotein</keyword>